<dbReference type="AlphaFoldDB" id="A0A073IHQ6"/>
<feature type="compositionally biased region" description="Polar residues" evidence="1">
    <location>
        <begin position="697"/>
        <end position="706"/>
    </location>
</feature>
<proteinExistence type="predicted"/>
<dbReference type="InterPro" id="IPR012337">
    <property type="entry name" value="RNaseH-like_sf"/>
</dbReference>
<dbReference type="RefSeq" id="WP_025058578.1">
    <property type="nucleotide sequence ID" value="NZ_JAMC01000004.1"/>
</dbReference>
<evidence type="ECO:0000259" key="2">
    <source>
        <dbReference type="PROSITE" id="PS50994"/>
    </source>
</evidence>
<evidence type="ECO:0000313" key="3">
    <source>
        <dbReference type="EMBL" id="KEJ89011.1"/>
    </source>
</evidence>
<dbReference type="Gene3D" id="3.30.420.10">
    <property type="entry name" value="Ribonuclease H-like superfamily/Ribonuclease H"/>
    <property type="match status" value="1"/>
</dbReference>
<dbReference type="EMBL" id="JAMC01000004">
    <property type="protein sequence ID" value="KEJ89011.1"/>
    <property type="molecule type" value="Genomic_DNA"/>
</dbReference>
<gene>
    <name evidence="3" type="ORF">DSW25_12300</name>
</gene>
<dbReference type="InterPro" id="IPR001584">
    <property type="entry name" value="Integrase_cat-core"/>
</dbReference>
<evidence type="ECO:0000313" key="4">
    <source>
        <dbReference type="Proteomes" id="UP000027734"/>
    </source>
</evidence>
<protein>
    <submittedName>
        <fullName evidence="3">Transposase</fullName>
    </submittedName>
</protein>
<dbReference type="GO" id="GO:0015074">
    <property type="term" value="P:DNA integration"/>
    <property type="evidence" value="ECO:0007669"/>
    <property type="project" value="InterPro"/>
</dbReference>
<comment type="caution">
    <text evidence="3">The sequence shown here is derived from an EMBL/GenBank/DDBJ whole genome shotgun (WGS) entry which is preliminary data.</text>
</comment>
<dbReference type="STRING" id="1300350.Z948_1142"/>
<name>A0A073IHQ6_9RHOB</name>
<reference evidence="3 4" key="1">
    <citation type="submission" date="2014-01" db="EMBL/GenBank/DDBJ databases">
        <title>Sulfitobacter donghicola JCM 14565 Genome Sequencing.</title>
        <authorList>
            <person name="Lai Q."/>
            <person name="Hong Z."/>
        </authorList>
    </citation>
    <scope>NUCLEOTIDE SEQUENCE [LARGE SCALE GENOMIC DNA]</scope>
    <source>
        <strain evidence="3 4">JCM 14565</strain>
    </source>
</reference>
<dbReference type="Pfam" id="PF09299">
    <property type="entry name" value="Mu-transpos_C"/>
    <property type="match status" value="1"/>
</dbReference>
<dbReference type="InterPro" id="IPR015378">
    <property type="entry name" value="Transposase-like_Mu_C"/>
</dbReference>
<sequence length="725" mass="80685">MDLSFRNENANYAFGKYDRVHIEGSPWTVGPRNEEGYVMTLDDSRGLSRSFSHDQLSRLGGLGRIHVERNFFLPDEAKRRLRGSTTLISGLDGRPHARVSKKDAFCEGFLELERDRKVNRTDESIKVNLKLIRGMALDYVENLNRFGSNQIDQSVDFTKLPSPRTLRRWLSAKAEFGLPGLIDGMARRGNRTKLMSPEAYGLMMKEVRGYLSLEKPSIKLTHENVLIAFHDRNEERVAEGREPLTAPSYETVRRAIRNLDPFTVEIARNGEAAARKKFRPVINGLELTRLLQRVEMDEWTVDAISIMESAEIYGLLTEEEKKSLGLDGSKTRWTLTAVICCTSRCILAMVLSRNPGGEAAVQALQMVVSNKGLWADATGSLSSWDMHGTPELLVTDGGLAFKSERFRFACADLGIAAEIAINGTPELRGMIERVFGTMATDLAARMPGRTFSNIREKGDADPEKRAAMKLEDVTFAFIRWVVDIYHNTPHRSLDGETPIECWRRLSKKYGVQSPPDMYHSRLVFGQRQKYNLEKTGITVLGVRYQSEALATWMRRKDPHKVDVRWHPKDIGAISVKMGPDWFEIPAVDPSLEGVAAQTWLTAVRHVRAASPASNRVDMVAVREAIKAIASRNAKAMSAASLNLEDWSGDAADRAEARVIAGVEFFERKAPKQTAGKVGRELPDAIDAQSADPAAGPSSRTDATQNAPAPKVASATTSPSLKVEED</sequence>
<feature type="region of interest" description="Disordered" evidence="1">
    <location>
        <begin position="671"/>
        <end position="725"/>
    </location>
</feature>
<dbReference type="SUPFAM" id="SSF53098">
    <property type="entry name" value="Ribonuclease H-like"/>
    <property type="match status" value="1"/>
</dbReference>
<dbReference type="InterPro" id="IPR036397">
    <property type="entry name" value="RNaseH_sf"/>
</dbReference>
<accession>A0A073IHQ6</accession>
<dbReference type="eggNOG" id="COG2801">
    <property type="taxonomic scope" value="Bacteria"/>
</dbReference>
<evidence type="ECO:0000256" key="1">
    <source>
        <dbReference type="SAM" id="MobiDB-lite"/>
    </source>
</evidence>
<organism evidence="3 4">
    <name type="scientific">Sulfitobacter donghicola DSW-25 = KCTC 12864 = JCM 14565</name>
    <dbReference type="NCBI Taxonomy" id="1300350"/>
    <lineage>
        <taxon>Bacteria</taxon>
        <taxon>Pseudomonadati</taxon>
        <taxon>Pseudomonadota</taxon>
        <taxon>Alphaproteobacteria</taxon>
        <taxon>Rhodobacterales</taxon>
        <taxon>Roseobacteraceae</taxon>
        <taxon>Sulfitobacter</taxon>
    </lineage>
</organism>
<dbReference type="OrthoDB" id="9814072at2"/>
<dbReference type="GO" id="GO:0003676">
    <property type="term" value="F:nucleic acid binding"/>
    <property type="evidence" value="ECO:0007669"/>
    <property type="project" value="InterPro"/>
</dbReference>
<keyword evidence="4" id="KW-1185">Reference proteome</keyword>
<feature type="domain" description="Integrase catalytic" evidence="2">
    <location>
        <begin position="276"/>
        <end position="506"/>
    </location>
</feature>
<dbReference type="PROSITE" id="PS50994">
    <property type="entry name" value="INTEGRASE"/>
    <property type="match status" value="1"/>
</dbReference>
<dbReference type="Proteomes" id="UP000027734">
    <property type="component" value="Unassembled WGS sequence"/>
</dbReference>